<evidence type="ECO:0000259" key="10">
    <source>
        <dbReference type="PROSITE" id="PS50110"/>
    </source>
</evidence>
<keyword evidence="5" id="KW-0805">Transcription regulation</keyword>
<keyword evidence="2" id="KW-0963">Cytoplasm</keyword>
<keyword evidence="4" id="KW-0902">Two-component regulatory system</keyword>
<keyword evidence="6" id="KW-0238">DNA-binding</keyword>
<dbReference type="PROSITE" id="PS50110">
    <property type="entry name" value="RESPONSE_REGULATORY"/>
    <property type="match status" value="1"/>
</dbReference>
<dbReference type="AlphaFoldDB" id="A0A9X4QTD1"/>
<dbReference type="InterPro" id="IPR018060">
    <property type="entry name" value="HTH_AraC"/>
</dbReference>
<organism evidence="11 12">
    <name type="scientific">Cohnella rhizosphaerae</name>
    <dbReference type="NCBI Taxonomy" id="1457232"/>
    <lineage>
        <taxon>Bacteria</taxon>
        <taxon>Bacillati</taxon>
        <taxon>Bacillota</taxon>
        <taxon>Bacilli</taxon>
        <taxon>Bacillales</taxon>
        <taxon>Paenibacillaceae</taxon>
        <taxon>Cohnella</taxon>
    </lineage>
</organism>
<keyword evidence="3 8" id="KW-0597">Phosphoprotein</keyword>
<dbReference type="PANTHER" id="PTHR42713">
    <property type="entry name" value="HISTIDINE KINASE-RELATED"/>
    <property type="match status" value="1"/>
</dbReference>
<dbReference type="GO" id="GO:0043565">
    <property type="term" value="F:sequence-specific DNA binding"/>
    <property type="evidence" value="ECO:0007669"/>
    <property type="project" value="InterPro"/>
</dbReference>
<dbReference type="InterPro" id="IPR020449">
    <property type="entry name" value="Tscrpt_reg_AraC-type_HTH"/>
</dbReference>
<protein>
    <submittedName>
        <fullName evidence="11">Response regulator</fullName>
    </submittedName>
</protein>
<dbReference type="GO" id="GO:0003700">
    <property type="term" value="F:DNA-binding transcription factor activity"/>
    <property type="evidence" value="ECO:0007669"/>
    <property type="project" value="InterPro"/>
</dbReference>
<comment type="subcellular location">
    <subcellularLocation>
        <location evidence="1">Cytoplasm</location>
    </subcellularLocation>
</comment>
<evidence type="ECO:0000256" key="7">
    <source>
        <dbReference type="ARBA" id="ARBA00023163"/>
    </source>
</evidence>
<dbReference type="GO" id="GO:0005737">
    <property type="term" value="C:cytoplasm"/>
    <property type="evidence" value="ECO:0007669"/>
    <property type="project" value="UniProtKB-SubCell"/>
</dbReference>
<name>A0A9X4QTD1_9BACL</name>
<dbReference type="Gene3D" id="1.10.10.60">
    <property type="entry name" value="Homeodomain-like"/>
    <property type="match status" value="2"/>
</dbReference>
<gene>
    <name evidence="11" type="ORF">OMP40_13630</name>
</gene>
<dbReference type="InterPro" id="IPR051552">
    <property type="entry name" value="HptR"/>
</dbReference>
<dbReference type="InterPro" id="IPR001789">
    <property type="entry name" value="Sig_transdc_resp-reg_receiver"/>
</dbReference>
<dbReference type="EMBL" id="JAPDIA010000003">
    <property type="protein sequence ID" value="MDG0810269.1"/>
    <property type="molecule type" value="Genomic_DNA"/>
</dbReference>
<evidence type="ECO:0000256" key="3">
    <source>
        <dbReference type="ARBA" id="ARBA00022553"/>
    </source>
</evidence>
<accession>A0A9X4QTD1</accession>
<evidence type="ECO:0000259" key="9">
    <source>
        <dbReference type="PROSITE" id="PS01124"/>
    </source>
</evidence>
<dbReference type="Pfam" id="PF00072">
    <property type="entry name" value="Response_reg"/>
    <property type="match status" value="1"/>
</dbReference>
<evidence type="ECO:0000256" key="5">
    <source>
        <dbReference type="ARBA" id="ARBA00023015"/>
    </source>
</evidence>
<evidence type="ECO:0000313" key="12">
    <source>
        <dbReference type="Proteomes" id="UP001153404"/>
    </source>
</evidence>
<feature type="domain" description="HTH araC/xylS-type" evidence="9">
    <location>
        <begin position="439"/>
        <end position="537"/>
    </location>
</feature>
<evidence type="ECO:0000256" key="6">
    <source>
        <dbReference type="ARBA" id="ARBA00023125"/>
    </source>
</evidence>
<dbReference type="PROSITE" id="PS01124">
    <property type="entry name" value="HTH_ARAC_FAMILY_2"/>
    <property type="match status" value="1"/>
</dbReference>
<dbReference type="CDD" id="cd17536">
    <property type="entry name" value="REC_YesN-like"/>
    <property type="match status" value="1"/>
</dbReference>
<dbReference type="SMART" id="SM00342">
    <property type="entry name" value="HTH_ARAC"/>
    <property type="match status" value="1"/>
</dbReference>
<comment type="caution">
    <text evidence="11">The sequence shown here is derived from an EMBL/GenBank/DDBJ whole genome shotgun (WGS) entry which is preliminary data.</text>
</comment>
<evidence type="ECO:0000256" key="1">
    <source>
        <dbReference type="ARBA" id="ARBA00004496"/>
    </source>
</evidence>
<dbReference type="SMART" id="SM00448">
    <property type="entry name" value="REC"/>
    <property type="match status" value="1"/>
</dbReference>
<evidence type="ECO:0000313" key="11">
    <source>
        <dbReference type="EMBL" id="MDG0810269.1"/>
    </source>
</evidence>
<feature type="domain" description="Response regulatory" evidence="10">
    <location>
        <begin position="3"/>
        <end position="120"/>
    </location>
</feature>
<sequence>MVTMLVVDDEIYALKGITQGIEWDDLPISRILEADSVPEALRQLENNQVDLVISDIEMPGASGMELLRHIKEARPSTLTIFLTGHARFEYAQEAMRHGCFEYVLKPVDHDALKEIVRRAVAEIEDRRAQLAFEEKLETYRRQWTNQLPILVERFWQEALAGGLPASPERLAREYATYDIPLAAGDAVTPVLLSVERWDMTLDGRDERIMEYALRKAAAEIIVGPEGAGAALQDRAQQSLVLLYGAGGDRKRGALLARCRDYIRACREYFHCAVSCYVGEPAAPQALPGELERLARLERANVTQPESVVDAANGADALGGAGGGSGGAQALPPFMEWGILLDGGSVDELETAISSALRRMKAEGAGRESLELFYYGFVHLLYQCAIRRSVPAGDLFSQQELSEGLALRTPDGMSAWALRLLAKAHAALMDRQRDASAVIAKIQSFIQEHLNEELGRDDIAKAVYRNPAYLSRLFRKETGMSLTDYIAQAKIERAKRMLTETNDKISNIAEGLGYMHFSYFAKLFKKVTGLTPQDYRKKHQTL</sequence>
<evidence type="ECO:0000256" key="8">
    <source>
        <dbReference type="PROSITE-ProRule" id="PRU00169"/>
    </source>
</evidence>
<dbReference type="PRINTS" id="PR00032">
    <property type="entry name" value="HTHARAC"/>
</dbReference>
<dbReference type="Pfam" id="PF12833">
    <property type="entry name" value="HTH_18"/>
    <property type="match status" value="1"/>
</dbReference>
<dbReference type="Gene3D" id="3.40.50.2300">
    <property type="match status" value="1"/>
</dbReference>
<keyword evidence="12" id="KW-1185">Reference proteome</keyword>
<dbReference type="InterPro" id="IPR009057">
    <property type="entry name" value="Homeodomain-like_sf"/>
</dbReference>
<feature type="modified residue" description="4-aspartylphosphate" evidence="8">
    <location>
        <position position="55"/>
    </location>
</feature>
<dbReference type="PANTHER" id="PTHR42713:SF3">
    <property type="entry name" value="TRANSCRIPTIONAL REGULATORY PROTEIN HPTR"/>
    <property type="match status" value="1"/>
</dbReference>
<evidence type="ECO:0000256" key="2">
    <source>
        <dbReference type="ARBA" id="ARBA00022490"/>
    </source>
</evidence>
<dbReference type="RefSeq" id="WP_277532004.1">
    <property type="nucleotide sequence ID" value="NZ_JAPDIA010000003.1"/>
</dbReference>
<reference evidence="11" key="1">
    <citation type="submission" date="2022-10" db="EMBL/GenBank/DDBJ databases">
        <title>Comparative genomic analysis of Cohnella hashimotonis sp. nov., isolated from the International Space Station.</title>
        <authorList>
            <person name="Simpson A."/>
            <person name="Venkateswaran K."/>
        </authorList>
    </citation>
    <scope>NUCLEOTIDE SEQUENCE</scope>
    <source>
        <strain evidence="11">DSM 28161</strain>
    </source>
</reference>
<dbReference type="SUPFAM" id="SSF52172">
    <property type="entry name" value="CheY-like"/>
    <property type="match status" value="1"/>
</dbReference>
<dbReference type="GO" id="GO:0000160">
    <property type="term" value="P:phosphorelay signal transduction system"/>
    <property type="evidence" value="ECO:0007669"/>
    <property type="project" value="UniProtKB-KW"/>
</dbReference>
<evidence type="ECO:0000256" key="4">
    <source>
        <dbReference type="ARBA" id="ARBA00023012"/>
    </source>
</evidence>
<keyword evidence="7" id="KW-0804">Transcription</keyword>
<proteinExistence type="predicted"/>
<dbReference type="PROSITE" id="PS00041">
    <property type="entry name" value="HTH_ARAC_FAMILY_1"/>
    <property type="match status" value="1"/>
</dbReference>
<dbReference type="Proteomes" id="UP001153404">
    <property type="component" value="Unassembled WGS sequence"/>
</dbReference>
<dbReference type="SUPFAM" id="SSF46689">
    <property type="entry name" value="Homeodomain-like"/>
    <property type="match status" value="2"/>
</dbReference>
<dbReference type="InterPro" id="IPR011006">
    <property type="entry name" value="CheY-like_superfamily"/>
</dbReference>
<dbReference type="InterPro" id="IPR018062">
    <property type="entry name" value="HTH_AraC-typ_CS"/>
</dbReference>